<protein>
    <submittedName>
        <fullName evidence="2">Uncharacterized protein</fullName>
    </submittedName>
</protein>
<evidence type="ECO:0000256" key="1">
    <source>
        <dbReference type="SAM" id="Phobius"/>
    </source>
</evidence>
<accession>A0A5E4M8X5</accession>
<keyword evidence="3" id="KW-1185">Reference proteome</keyword>
<reference evidence="2 3" key="1">
    <citation type="submission" date="2019-08" db="EMBL/GenBank/DDBJ databases">
        <authorList>
            <person name="Alioto T."/>
            <person name="Alioto T."/>
            <person name="Gomez Garrido J."/>
        </authorList>
    </citation>
    <scope>NUCLEOTIDE SEQUENCE [LARGE SCALE GENOMIC DNA]</scope>
</reference>
<dbReference type="Proteomes" id="UP000325440">
    <property type="component" value="Unassembled WGS sequence"/>
</dbReference>
<organism evidence="2 3">
    <name type="scientific">Cinara cedri</name>
    <dbReference type="NCBI Taxonomy" id="506608"/>
    <lineage>
        <taxon>Eukaryota</taxon>
        <taxon>Metazoa</taxon>
        <taxon>Ecdysozoa</taxon>
        <taxon>Arthropoda</taxon>
        <taxon>Hexapoda</taxon>
        <taxon>Insecta</taxon>
        <taxon>Pterygota</taxon>
        <taxon>Neoptera</taxon>
        <taxon>Paraneoptera</taxon>
        <taxon>Hemiptera</taxon>
        <taxon>Sternorrhyncha</taxon>
        <taxon>Aphidomorpha</taxon>
        <taxon>Aphidoidea</taxon>
        <taxon>Aphididae</taxon>
        <taxon>Lachninae</taxon>
        <taxon>Cinara</taxon>
    </lineage>
</organism>
<sequence length="144" mass="16628">MVTTVVGRALKVLGFVKLNKVFFTFLKCLCILYFSLVRSIFKYGVVVWSPYLAKDQLRLEHVQHRFLFYATYILKIDHPPHDYFLILNTLKIPLLSSRRLDADLAFIAHLLNGSFDVPDLLATISFRIPSYGTGSHRLFHVSTH</sequence>
<evidence type="ECO:0000313" key="3">
    <source>
        <dbReference type="Proteomes" id="UP000325440"/>
    </source>
</evidence>
<feature type="transmembrane region" description="Helical" evidence="1">
    <location>
        <begin position="21"/>
        <end position="41"/>
    </location>
</feature>
<dbReference type="AlphaFoldDB" id="A0A5E4M8X5"/>
<dbReference type="OrthoDB" id="6613574at2759"/>
<gene>
    <name evidence="2" type="ORF">CINCED_3A025380</name>
</gene>
<evidence type="ECO:0000313" key="2">
    <source>
        <dbReference type="EMBL" id="VVC28512.1"/>
    </source>
</evidence>
<keyword evidence="1" id="KW-1133">Transmembrane helix</keyword>
<keyword evidence="1" id="KW-0812">Transmembrane</keyword>
<proteinExistence type="predicted"/>
<dbReference type="EMBL" id="CABPRJ010000481">
    <property type="protein sequence ID" value="VVC28512.1"/>
    <property type="molecule type" value="Genomic_DNA"/>
</dbReference>
<keyword evidence="1" id="KW-0472">Membrane</keyword>
<name>A0A5E4M8X5_9HEMI</name>